<dbReference type="InterPro" id="IPR002298">
    <property type="entry name" value="DNA_polymerase_A"/>
</dbReference>
<evidence type="ECO:0000313" key="6">
    <source>
        <dbReference type="EMBL" id="QDO90471.1"/>
    </source>
</evidence>
<dbReference type="Proteomes" id="UP000315395">
    <property type="component" value="Chromosome"/>
</dbReference>
<dbReference type="SUPFAM" id="SSF56672">
    <property type="entry name" value="DNA/RNA polymerases"/>
    <property type="match status" value="1"/>
</dbReference>
<evidence type="ECO:0000256" key="3">
    <source>
        <dbReference type="ARBA" id="ARBA00049244"/>
    </source>
</evidence>
<dbReference type="PANTHER" id="PTHR10133:SF27">
    <property type="entry name" value="DNA POLYMERASE NU"/>
    <property type="match status" value="1"/>
</dbReference>
<feature type="region of interest" description="Disordered" evidence="4">
    <location>
        <begin position="436"/>
        <end position="468"/>
    </location>
</feature>
<keyword evidence="6" id="KW-0269">Exonuclease</keyword>
<name>A0A516GG20_9MICO</name>
<dbReference type="GO" id="GO:0003677">
    <property type="term" value="F:DNA binding"/>
    <property type="evidence" value="ECO:0007669"/>
    <property type="project" value="InterPro"/>
</dbReference>
<dbReference type="Gene3D" id="1.10.150.20">
    <property type="entry name" value="5' to 3' exonuclease, C-terminal subdomain"/>
    <property type="match status" value="1"/>
</dbReference>
<evidence type="ECO:0000313" key="7">
    <source>
        <dbReference type="Proteomes" id="UP000315395"/>
    </source>
</evidence>
<dbReference type="NCBIfam" id="NF011538">
    <property type="entry name" value="PRK14975.1-1"/>
    <property type="match status" value="1"/>
</dbReference>
<dbReference type="OrthoDB" id="4414061at2"/>
<dbReference type="InterPro" id="IPR043502">
    <property type="entry name" value="DNA/RNA_pol_sf"/>
</dbReference>
<accession>A0A516GG20</accession>
<keyword evidence="6" id="KW-0540">Nuclease</keyword>
<dbReference type="AlphaFoldDB" id="A0A516GG20"/>
<evidence type="ECO:0000256" key="2">
    <source>
        <dbReference type="ARBA" id="ARBA00022705"/>
    </source>
</evidence>
<feature type="compositionally biased region" description="Basic and acidic residues" evidence="4">
    <location>
        <begin position="459"/>
        <end position="468"/>
    </location>
</feature>
<dbReference type="PANTHER" id="PTHR10133">
    <property type="entry name" value="DNA POLYMERASE I"/>
    <property type="match status" value="1"/>
</dbReference>
<proteinExistence type="predicted"/>
<sequence>MDLVVAPTREGLLVGDPAAAAVADAPNQEPRPAGGEADAECVPWPAVADWVADQERSASGTGPRWVWPDTAAISPRLLAAGVRVGRCHDLRLCHAILQLAAPDPWPAPPWLTAAPAQPSTPSLLDDLTPVTHPAWEEVVAEHARQVTAVAASAEPGRLRLLLAAESAGALIAAEMHADGLPWDRERHDEILTAALGPRPQHGLRPQRLERLAAQIRDLLHAPGLNPDSQAALLKALRNAGLDLQSTAKWELAGIAHPVVGPLLEYKALARLLSANGWAWLDTWVEPGAHGRSGRFRTDYVPGGVVTGRWATSGGGALQIPRAIRAAVVADPGWVLVVADAAQVEPRALAGMASDLALAGAGQDGDLYAGLVATGVVETRERAKVGMLSALYGGTAGEAGAILPRLRRAYPRATTLVDRAAEIGAGGGTVRTWLGRTSPPPGPAWQQVQGRAGEVDADGTDERRARSQARDRGRFTRNFVVQGTAAEWALCWMAETRRRLRDLDPVPGLGRPHLVFFLHDEIVVHTPQALSDQVAQIVQESATVAGRLLFGGFPLSFPLHVATVRAYADADKDSPGPAGDAAASPAL</sequence>
<organism evidence="6 7">
    <name type="scientific">Ornithinimicrobium ciconiae</name>
    <dbReference type="NCBI Taxonomy" id="2594265"/>
    <lineage>
        <taxon>Bacteria</taxon>
        <taxon>Bacillati</taxon>
        <taxon>Actinomycetota</taxon>
        <taxon>Actinomycetes</taxon>
        <taxon>Micrococcales</taxon>
        <taxon>Ornithinimicrobiaceae</taxon>
        <taxon>Ornithinimicrobium</taxon>
    </lineage>
</organism>
<evidence type="ECO:0000256" key="1">
    <source>
        <dbReference type="ARBA" id="ARBA00012417"/>
    </source>
</evidence>
<keyword evidence="2" id="KW-0235">DNA replication</keyword>
<dbReference type="EC" id="2.7.7.7" evidence="1"/>
<dbReference type="InterPro" id="IPR001098">
    <property type="entry name" value="DNA-dir_DNA_pol_A_palm_dom"/>
</dbReference>
<dbReference type="EMBL" id="CP041616">
    <property type="protein sequence ID" value="QDO90471.1"/>
    <property type="molecule type" value="Genomic_DNA"/>
</dbReference>
<reference evidence="6 7" key="1">
    <citation type="submission" date="2019-07" db="EMBL/GenBank/DDBJ databases">
        <title>complete genome sequencing of Ornithinimicrobium sp. H23M54.</title>
        <authorList>
            <person name="Bae J.-W."/>
            <person name="Lee S.-Y."/>
        </authorList>
    </citation>
    <scope>NUCLEOTIDE SEQUENCE [LARGE SCALE GENOMIC DNA]</scope>
    <source>
        <strain evidence="6 7">H23M54</strain>
    </source>
</reference>
<protein>
    <recommendedName>
        <fullName evidence="1">DNA-directed DNA polymerase</fullName>
        <ecNumber evidence="1">2.7.7.7</ecNumber>
    </recommendedName>
</protein>
<gene>
    <name evidence="6" type="ORF">FNH13_16890</name>
</gene>
<dbReference type="KEGG" id="orz:FNH13_16890"/>
<comment type="catalytic activity">
    <reaction evidence="3">
        <text>DNA(n) + a 2'-deoxyribonucleoside 5'-triphosphate = DNA(n+1) + diphosphate</text>
        <dbReference type="Rhea" id="RHEA:22508"/>
        <dbReference type="Rhea" id="RHEA-COMP:17339"/>
        <dbReference type="Rhea" id="RHEA-COMP:17340"/>
        <dbReference type="ChEBI" id="CHEBI:33019"/>
        <dbReference type="ChEBI" id="CHEBI:61560"/>
        <dbReference type="ChEBI" id="CHEBI:173112"/>
        <dbReference type="EC" id="2.7.7.7"/>
    </reaction>
</comment>
<feature type="domain" description="DNA-directed DNA polymerase family A palm" evidence="5">
    <location>
        <begin position="320"/>
        <end position="529"/>
    </location>
</feature>
<keyword evidence="6" id="KW-0378">Hydrolase</keyword>
<dbReference type="GO" id="GO:0004527">
    <property type="term" value="F:exonuclease activity"/>
    <property type="evidence" value="ECO:0007669"/>
    <property type="project" value="UniProtKB-KW"/>
</dbReference>
<dbReference type="SMART" id="SM00482">
    <property type="entry name" value="POLAc"/>
    <property type="match status" value="1"/>
</dbReference>
<dbReference type="CDD" id="cd06444">
    <property type="entry name" value="DNA_pol_A"/>
    <property type="match status" value="1"/>
</dbReference>
<keyword evidence="7" id="KW-1185">Reference proteome</keyword>
<evidence type="ECO:0000256" key="4">
    <source>
        <dbReference type="SAM" id="MobiDB-lite"/>
    </source>
</evidence>
<dbReference type="GO" id="GO:0006261">
    <property type="term" value="P:DNA-templated DNA replication"/>
    <property type="evidence" value="ECO:0007669"/>
    <property type="project" value="InterPro"/>
</dbReference>
<dbReference type="GO" id="GO:0006302">
    <property type="term" value="P:double-strand break repair"/>
    <property type="evidence" value="ECO:0007669"/>
    <property type="project" value="TreeGrafter"/>
</dbReference>
<dbReference type="Pfam" id="PF00476">
    <property type="entry name" value="DNA_pol_A"/>
    <property type="match status" value="1"/>
</dbReference>
<dbReference type="Gene3D" id="3.30.70.370">
    <property type="match status" value="1"/>
</dbReference>
<dbReference type="GO" id="GO:0003887">
    <property type="term" value="F:DNA-directed DNA polymerase activity"/>
    <property type="evidence" value="ECO:0007669"/>
    <property type="project" value="UniProtKB-EC"/>
</dbReference>
<evidence type="ECO:0000259" key="5">
    <source>
        <dbReference type="SMART" id="SM00482"/>
    </source>
</evidence>